<dbReference type="SUPFAM" id="SSF52172">
    <property type="entry name" value="CheY-like"/>
    <property type="match status" value="2"/>
</dbReference>
<keyword evidence="14" id="KW-0472">Membrane</keyword>
<dbReference type="InterPro" id="IPR001789">
    <property type="entry name" value="Sig_transdc_resp-reg_receiver"/>
</dbReference>
<evidence type="ECO:0000256" key="2">
    <source>
        <dbReference type="ARBA" id="ARBA00004651"/>
    </source>
</evidence>
<dbReference type="InterPro" id="IPR003661">
    <property type="entry name" value="HisK_dim/P_dom"/>
</dbReference>
<evidence type="ECO:0000256" key="7">
    <source>
        <dbReference type="ARBA" id="ARBA00022679"/>
    </source>
</evidence>
<dbReference type="EC" id="2.7.13.3" evidence="4"/>
<dbReference type="PROSITE" id="PS50110">
    <property type="entry name" value="RESPONSE_REGULATORY"/>
    <property type="match status" value="2"/>
</dbReference>
<keyword evidence="15" id="KW-0131">Cell cycle</keyword>
<dbReference type="SUPFAM" id="SSF158472">
    <property type="entry name" value="HAMP domain-like"/>
    <property type="match status" value="1"/>
</dbReference>
<dbReference type="InterPro" id="IPR036890">
    <property type="entry name" value="HATPase_C_sf"/>
</dbReference>
<dbReference type="GO" id="GO:0009927">
    <property type="term" value="F:histidine phosphotransfer kinase activity"/>
    <property type="evidence" value="ECO:0007669"/>
    <property type="project" value="TreeGrafter"/>
</dbReference>
<evidence type="ECO:0000256" key="13">
    <source>
        <dbReference type="ARBA" id="ARBA00023012"/>
    </source>
</evidence>
<dbReference type="InterPro" id="IPR036097">
    <property type="entry name" value="HisK_dim/P_sf"/>
</dbReference>
<dbReference type="Pfam" id="PF02518">
    <property type="entry name" value="HATPase_c"/>
    <property type="match status" value="1"/>
</dbReference>
<dbReference type="FunFam" id="3.30.565.10:FF:000010">
    <property type="entry name" value="Sensor histidine kinase RcsC"/>
    <property type="match status" value="1"/>
</dbReference>
<dbReference type="CDD" id="cd16922">
    <property type="entry name" value="HATPase_EvgS-ArcB-TorS-like"/>
    <property type="match status" value="1"/>
</dbReference>
<dbReference type="Gene3D" id="6.10.340.10">
    <property type="match status" value="1"/>
</dbReference>
<evidence type="ECO:0000256" key="10">
    <source>
        <dbReference type="ARBA" id="ARBA00022777"/>
    </source>
</evidence>
<evidence type="ECO:0000256" key="15">
    <source>
        <dbReference type="ARBA" id="ARBA00023306"/>
    </source>
</evidence>
<dbReference type="Pfam" id="PF00512">
    <property type="entry name" value="HisKA"/>
    <property type="match status" value="1"/>
</dbReference>
<dbReference type="PROSITE" id="PS50885">
    <property type="entry name" value="HAMP"/>
    <property type="match status" value="1"/>
</dbReference>
<dbReference type="EMBL" id="AP008231">
    <property type="protein sequence ID" value="BAD80468.2"/>
    <property type="molecule type" value="Genomic_DNA"/>
</dbReference>
<dbReference type="Gene3D" id="3.40.50.2300">
    <property type="match status" value="2"/>
</dbReference>
<dbReference type="PANTHER" id="PTHR43047">
    <property type="entry name" value="TWO-COMPONENT HISTIDINE PROTEIN KINASE"/>
    <property type="match status" value="1"/>
</dbReference>
<dbReference type="GO" id="GO:0000155">
    <property type="term" value="F:phosphorelay sensor kinase activity"/>
    <property type="evidence" value="ECO:0007669"/>
    <property type="project" value="InterPro"/>
</dbReference>
<dbReference type="RefSeq" id="WP_070105209.1">
    <property type="nucleotide sequence ID" value="NC_006576.1"/>
</dbReference>
<dbReference type="CDD" id="cd06225">
    <property type="entry name" value="HAMP"/>
    <property type="match status" value="1"/>
</dbReference>
<comment type="similarity">
    <text evidence="3">In the N-terminal section; belongs to the phytochrome family.</text>
</comment>
<keyword evidence="9" id="KW-0547">Nucleotide-binding</keyword>
<proteinExistence type="inferred from homology"/>
<keyword evidence="10 22" id="KW-0418">Kinase</keyword>
<dbReference type="SUPFAM" id="SSF103190">
    <property type="entry name" value="Sensory domain-like"/>
    <property type="match status" value="1"/>
</dbReference>
<evidence type="ECO:0000256" key="1">
    <source>
        <dbReference type="ARBA" id="ARBA00000085"/>
    </source>
</evidence>
<comment type="catalytic activity">
    <reaction evidence="1">
        <text>ATP + protein L-histidine = ADP + protein N-phospho-L-histidine.</text>
        <dbReference type="EC" id="2.7.13.3"/>
    </reaction>
</comment>
<keyword evidence="12" id="KW-1133">Transmembrane helix</keyword>
<dbReference type="InterPro" id="IPR029151">
    <property type="entry name" value="Sensor-like_sf"/>
</dbReference>
<evidence type="ECO:0000256" key="16">
    <source>
        <dbReference type="ARBA" id="ARBA00074306"/>
    </source>
</evidence>
<dbReference type="InterPro" id="IPR003594">
    <property type="entry name" value="HATPase_dom"/>
</dbReference>
<dbReference type="eggNOG" id="COG2205">
    <property type="taxonomic scope" value="Bacteria"/>
</dbReference>
<keyword evidence="13" id="KW-0902">Two-component regulatory system</keyword>
<name>A0A0H3K8Y1_SYNP6</name>
<dbReference type="KEGG" id="syc:syc2278_d"/>
<feature type="domain" description="HAMP" evidence="21">
    <location>
        <begin position="392"/>
        <end position="444"/>
    </location>
</feature>
<dbReference type="SMART" id="SM00304">
    <property type="entry name" value="HAMP"/>
    <property type="match status" value="1"/>
</dbReference>
<dbReference type="Proteomes" id="UP000001175">
    <property type="component" value="Chromosome"/>
</dbReference>
<dbReference type="InterPro" id="IPR003660">
    <property type="entry name" value="HAMP_dom"/>
</dbReference>
<dbReference type="SMART" id="SM00388">
    <property type="entry name" value="HisKA"/>
    <property type="match status" value="1"/>
</dbReference>
<keyword evidence="11" id="KW-0067">ATP-binding</keyword>
<dbReference type="CDD" id="cd00082">
    <property type="entry name" value="HisKA"/>
    <property type="match status" value="1"/>
</dbReference>
<evidence type="ECO:0000313" key="22">
    <source>
        <dbReference type="EMBL" id="BAD80468.2"/>
    </source>
</evidence>
<keyword evidence="7" id="KW-0808">Transferase</keyword>
<evidence type="ECO:0000256" key="12">
    <source>
        <dbReference type="ARBA" id="ARBA00022989"/>
    </source>
</evidence>
<evidence type="ECO:0000256" key="18">
    <source>
        <dbReference type="SAM" id="Coils"/>
    </source>
</evidence>
<dbReference type="SMART" id="SM00387">
    <property type="entry name" value="HATPase_c"/>
    <property type="match status" value="1"/>
</dbReference>
<dbReference type="GO" id="GO:0005886">
    <property type="term" value="C:plasma membrane"/>
    <property type="evidence" value="ECO:0007669"/>
    <property type="project" value="UniProtKB-SubCell"/>
</dbReference>
<feature type="coiled-coil region" evidence="18">
    <location>
        <begin position="450"/>
        <end position="484"/>
    </location>
</feature>
<evidence type="ECO:0000256" key="17">
    <source>
        <dbReference type="PROSITE-ProRule" id="PRU00169"/>
    </source>
</evidence>
<dbReference type="InterPro" id="IPR033462">
    <property type="entry name" value="Cache_3-Cache_2"/>
</dbReference>
<protein>
    <recommendedName>
        <fullName evidence="16">Circadian input-output histidine kinase CikA</fullName>
        <ecNumber evidence="4">2.7.13.3</ecNumber>
    </recommendedName>
</protein>
<dbReference type="InterPro" id="IPR005467">
    <property type="entry name" value="His_kinase_dom"/>
</dbReference>
<comment type="subcellular location">
    <subcellularLocation>
        <location evidence="2">Cell membrane</location>
        <topology evidence="2">Multi-pass membrane protein</topology>
    </subcellularLocation>
</comment>
<dbReference type="PRINTS" id="PR00344">
    <property type="entry name" value="BCTRLSENSOR"/>
</dbReference>
<dbReference type="Gene3D" id="3.30.565.10">
    <property type="entry name" value="Histidine kinase-like ATPase, C-terminal domain"/>
    <property type="match status" value="1"/>
</dbReference>
<dbReference type="AlphaFoldDB" id="A0A0H3K8Y1"/>
<dbReference type="Gene3D" id="1.10.287.130">
    <property type="match status" value="1"/>
</dbReference>
<keyword evidence="18" id="KW-0175">Coiled coil</keyword>
<accession>A0A0H3K8Y1</accession>
<feature type="domain" description="Response regulatory" evidence="20">
    <location>
        <begin position="734"/>
        <end position="847"/>
    </location>
</feature>
<dbReference type="Gene3D" id="3.30.450.20">
    <property type="entry name" value="PAS domain"/>
    <property type="match status" value="1"/>
</dbReference>
<evidence type="ECO:0000256" key="5">
    <source>
        <dbReference type="ARBA" id="ARBA00022475"/>
    </source>
</evidence>
<feature type="modified residue" description="4-aspartylphosphate" evidence="17">
    <location>
        <position position="905"/>
    </location>
</feature>
<dbReference type="Pfam" id="PF00072">
    <property type="entry name" value="Response_reg"/>
    <property type="match status" value="2"/>
</dbReference>
<dbReference type="SUPFAM" id="SSF55874">
    <property type="entry name" value="ATPase domain of HSP90 chaperone/DNA topoisomerase II/histidine kinase"/>
    <property type="match status" value="1"/>
</dbReference>
<dbReference type="FunFam" id="1.10.287.130:FF:000038">
    <property type="entry name" value="Sensory transduction histidine kinase"/>
    <property type="match status" value="1"/>
</dbReference>
<dbReference type="SMART" id="SM00448">
    <property type="entry name" value="REC"/>
    <property type="match status" value="2"/>
</dbReference>
<dbReference type="PANTHER" id="PTHR43047:SF72">
    <property type="entry name" value="OSMOSENSING HISTIDINE PROTEIN KINASE SLN1"/>
    <property type="match status" value="1"/>
</dbReference>
<keyword evidence="5" id="KW-1003">Cell membrane</keyword>
<evidence type="ECO:0000256" key="6">
    <source>
        <dbReference type="ARBA" id="ARBA00022553"/>
    </source>
</evidence>
<evidence type="ECO:0000313" key="23">
    <source>
        <dbReference type="Proteomes" id="UP000001175"/>
    </source>
</evidence>
<sequence length="977" mass="108594">MKLRRQFLLFGVGTTFTAIAAISLSDVITNTRLSESSREEVQSLLQREQESILSRTYTVVRVQGTSIEKQLSRQIQVLDEALQRAGGLRTGSRLVRWQAKNQYTGAIQPVELPELQLGGRWLDQVSRFDQAVPVIDTVSRQMGGTVTIFQRINDRGDMLRVATTVPNQDKQRAIGTYIPVTNPSGDPNPVIAAVLKGQTYRGPAYIVNDWYIAIYQPLKDAQGRVIGMIYAGQRQDQTGELARSFQDLRFGQTGSAFVFLGQGSQRGETILTSDPSLQKKNFWDAKDASGQFFLRTSIADAIRQPGAFIRVRYLARPWTEGLQSTQPARQEQMLLVYYRPWNWVIGIRQDKQEFAEPFRRLEAIQQRSLYIQLLLGVIIAVLGAIAARGWAAHLGMRIEQLAHAADAMASGQLQQQIPTSGRDELTVLAQAFNRMAVTLRELLVSLEHRVQERTAALRETNDRLEQAREQAEAANQAKSAFLANMSHELRTPLNAIIGYSEMMMEEAEDGIEVEELLPDFRKINNAGKHLLELINSILDLSKIEAGRMELYLESFSLPELINGVKSIIKPLIEKNQNQLLVDCPADIGLMTADVTKLRQTLLNLLSNASKFTHQGTIQLQVAAQGDQVVFKVVDSGIGMSPEQIDRIFEAFAQADDSTTRKFGGTGLGLSISRHFIEMMGGKITVESVLGEGSTFTITLPRQVQPPQSIPAVDPVLTDEAIATATEQEDQNQPVVLVVDDEPSARELLRRMLEKEGYRVVTAAGGAEGLQRAQELRPALITLDLMMPQVDGWSVLTALKADPMLAEIPVVMVSMVEGRSLSYALGAAGYLHKPIDRDQLRRILEGYTHPDRQPLALVIEDDPVNRSLLRQLLERDGWQVAEANQGQQGLAVLESLEQPPDLILLDLMMPQMDGFAFVDALRANGNWQTLPVIVVTAKDLTEQDRQRLQGRVSQVIAKGNLAIDRLLAEIRQVGANRV</sequence>
<evidence type="ECO:0000256" key="3">
    <source>
        <dbReference type="ARBA" id="ARBA00006402"/>
    </source>
</evidence>
<dbReference type="InterPro" id="IPR004358">
    <property type="entry name" value="Sig_transdc_His_kin-like_C"/>
</dbReference>
<dbReference type="eggNOG" id="COG5000">
    <property type="taxonomic scope" value="Bacteria"/>
</dbReference>
<evidence type="ECO:0000256" key="8">
    <source>
        <dbReference type="ARBA" id="ARBA00022692"/>
    </source>
</evidence>
<evidence type="ECO:0000259" key="20">
    <source>
        <dbReference type="PROSITE" id="PS50110"/>
    </source>
</evidence>
<evidence type="ECO:0000256" key="4">
    <source>
        <dbReference type="ARBA" id="ARBA00012438"/>
    </source>
</evidence>
<dbReference type="Pfam" id="PF00672">
    <property type="entry name" value="HAMP"/>
    <property type="match status" value="1"/>
</dbReference>
<organism evidence="22 23">
    <name type="scientific">Synechococcus sp. (strain ATCC 27144 / PCC 6301 / SAUG 1402/1)</name>
    <name type="common">Anacystis nidulans</name>
    <dbReference type="NCBI Taxonomy" id="269084"/>
    <lineage>
        <taxon>Bacteria</taxon>
        <taxon>Bacillati</taxon>
        <taxon>Cyanobacteriota</taxon>
        <taxon>Cyanophyceae</taxon>
        <taxon>Synechococcales</taxon>
        <taxon>Synechococcaceae</taxon>
        <taxon>Synechococcus</taxon>
    </lineage>
</organism>
<gene>
    <name evidence="22" type="ordered locus">syc2278_d</name>
</gene>
<dbReference type="GO" id="GO:0005524">
    <property type="term" value="F:ATP binding"/>
    <property type="evidence" value="ECO:0007669"/>
    <property type="project" value="UniProtKB-KW"/>
</dbReference>
<reference evidence="22 23" key="1">
    <citation type="journal article" date="2007" name="Photosyn. Res.">
        <title>Complete nucleotide sequence of the freshwater unicellular cyanobacterium Synechococcus elongatus PCC 6301 chromosome: gene content and organization.</title>
        <authorList>
            <person name="Sugita C."/>
            <person name="Ogata K."/>
            <person name="Shikata M."/>
            <person name="Jikuya H."/>
            <person name="Takano J."/>
            <person name="Furumichi M."/>
            <person name="Kanehisa M."/>
            <person name="Omata T."/>
            <person name="Sugiura M."/>
            <person name="Sugita M."/>
        </authorList>
    </citation>
    <scope>NUCLEOTIDE SEQUENCE [LARGE SCALE GENOMIC DNA]</scope>
    <source>
        <strain evidence="23">ATCC 27144 / PCC 6301 / SAUG 1402/1</strain>
    </source>
</reference>
<evidence type="ECO:0000256" key="11">
    <source>
        <dbReference type="ARBA" id="ARBA00022840"/>
    </source>
</evidence>
<feature type="modified residue" description="4-aspartylphosphate" evidence="17">
    <location>
        <position position="783"/>
    </location>
</feature>
<evidence type="ECO:0000259" key="19">
    <source>
        <dbReference type="PROSITE" id="PS50109"/>
    </source>
</evidence>
<dbReference type="SUPFAM" id="SSF47384">
    <property type="entry name" value="Homodimeric domain of signal transducing histidine kinase"/>
    <property type="match status" value="1"/>
</dbReference>
<evidence type="ECO:0000256" key="9">
    <source>
        <dbReference type="ARBA" id="ARBA00022741"/>
    </source>
</evidence>
<keyword evidence="6 17" id="KW-0597">Phosphoprotein</keyword>
<evidence type="ECO:0000259" key="21">
    <source>
        <dbReference type="PROSITE" id="PS50885"/>
    </source>
</evidence>
<evidence type="ECO:0000256" key="14">
    <source>
        <dbReference type="ARBA" id="ARBA00023136"/>
    </source>
</evidence>
<dbReference type="Pfam" id="PF17201">
    <property type="entry name" value="Cache_3-Cache_2"/>
    <property type="match status" value="1"/>
</dbReference>
<keyword evidence="8" id="KW-0812">Transmembrane</keyword>
<feature type="domain" description="Response regulatory" evidence="20">
    <location>
        <begin position="854"/>
        <end position="972"/>
    </location>
</feature>
<feature type="domain" description="Histidine kinase" evidence="19">
    <location>
        <begin position="484"/>
        <end position="703"/>
    </location>
</feature>
<dbReference type="eggNOG" id="COG3706">
    <property type="taxonomic scope" value="Bacteria"/>
</dbReference>
<dbReference type="InterPro" id="IPR011006">
    <property type="entry name" value="CheY-like_superfamily"/>
</dbReference>
<dbReference type="PROSITE" id="PS50109">
    <property type="entry name" value="HIS_KIN"/>
    <property type="match status" value="1"/>
</dbReference>